<dbReference type="PANTHER" id="PTHR48069:SF3">
    <property type="entry name" value="DIHYDROFOLATE REDUCTASE"/>
    <property type="match status" value="1"/>
</dbReference>
<evidence type="ECO:0000256" key="3">
    <source>
        <dbReference type="ARBA" id="ARBA00012856"/>
    </source>
</evidence>
<accession>A0A139MZL3</accession>
<organism evidence="10 11">
    <name type="scientific">Streptococcus cristatus</name>
    <dbReference type="NCBI Taxonomy" id="45634"/>
    <lineage>
        <taxon>Bacteria</taxon>
        <taxon>Bacillati</taxon>
        <taxon>Bacillota</taxon>
        <taxon>Bacilli</taxon>
        <taxon>Lactobacillales</taxon>
        <taxon>Streptococcaceae</taxon>
        <taxon>Streptococcus</taxon>
    </lineage>
</organism>
<dbReference type="RefSeq" id="WP_061423037.1">
    <property type="nucleotide sequence ID" value="NZ_KQ969062.1"/>
</dbReference>
<gene>
    <name evidence="10" type="ORF">SCRDD08_01465</name>
</gene>
<reference evidence="10 11" key="1">
    <citation type="submission" date="2016-01" db="EMBL/GenBank/DDBJ databases">
        <title>Highly variable Streptococcus oralis are common among viridans streptococci isolated from primates.</title>
        <authorList>
            <person name="Denapaite D."/>
            <person name="Rieger M."/>
            <person name="Koendgen S."/>
            <person name="Brueckner R."/>
            <person name="Ochigava I."/>
            <person name="Kappeler P."/>
            <person name="Maetz-Rensing K."/>
            <person name="Leendertz F."/>
            <person name="Hakenbeck R."/>
        </authorList>
    </citation>
    <scope>NUCLEOTIDE SEQUENCE [LARGE SCALE GENOMIC DNA]</scope>
    <source>
        <strain evidence="10 11">DD08</strain>
    </source>
</reference>
<protein>
    <recommendedName>
        <fullName evidence="3 7">Dihydrofolate reductase</fullName>
        <ecNumber evidence="3 7">1.5.1.3</ecNumber>
    </recommendedName>
</protein>
<dbReference type="InterPro" id="IPR012259">
    <property type="entry name" value="DHFR"/>
</dbReference>
<evidence type="ECO:0000256" key="4">
    <source>
        <dbReference type="ARBA" id="ARBA00022563"/>
    </source>
</evidence>
<dbReference type="FunFam" id="3.40.430.10:FF:000009">
    <property type="entry name" value="Dihydrofolate reductase"/>
    <property type="match status" value="1"/>
</dbReference>
<dbReference type="SUPFAM" id="SSF53597">
    <property type="entry name" value="Dihydrofolate reductase-like"/>
    <property type="match status" value="1"/>
</dbReference>
<dbReference type="Gene3D" id="3.40.430.10">
    <property type="entry name" value="Dihydrofolate Reductase, subunit A"/>
    <property type="match status" value="1"/>
</dbReference>
<feature type="domain" description="DHFR" evidence="9">
    <location>
        <begin position="4"/>
        <end position="167"/>
    </location>
</feature>
<dbReference type="GO" id="GO:0050661">
    <property type="term" value="F:NADP binding"/>
    <property type="evidence" value="ECO:0007669"/>
    <property type="project" value="InterPro"/>
</dbReference>
<dbReference type="GO" id="GO:0004146">
    <property type="term" value="F:dihydrofolate reductase activity"/>
    <property type="evidence" value="ECO:0007669"/>
    <property type="project" value="UniProtKB-EC"/>
</dbReference>
<dbReference type="UniPathway" id="UPA00077">
    <property type="reaction ID" value="UER00158"/>
</dbReference>
<dbReference type="EMBL" id="LQRD01000056">
    <property type="protein sequence ID" value="KXT69180.1"/>
    <property type="molecule type" value="Genomic_DNA"/>
</dbReference>
<dbReference type="GO" id="GO:0006730">
    <property type="term" value="P:one-carbon metabolic process"/>
    <property type="evidence" value="ECO:0007669"/>
    <property type="project" value="UniProtKB-KW"/>
</dbReference>
<name>A0A139MZL3_STRCR</name>
<dbReference type="AlphaFoldDB" id="A0A139MZL3"/>
<dbReference type="PIRSF" id="PIRSF000194">
    <property type="entry name" value="DHFR"/>
    <property type="match status" value="1"/>
</dbReference>
<dbReference type="InterPro" id="IPR024072">
    <property type="entry name" value="DHFR-like_dom_sf"/>
</dbReference>
<dbReference type="PANTHER" id="PTHR48069">
    <property type="entry name" value="DIHYDROFOLATE REDUCTASE"/>
    <property type="match status" value="1"/>
</dbReference>
<dbReference type="GO" id="GO:0005829">
    <property type="term" value="C:cytosol"/>
    <property type="evidence" value="ECO:0007669"/>
    <property type="project" value="TreeGrafter"/>
</dbReference>
<keyword evidence="5 7" id="KW-0521">NADP</keyword>
<dbReference type="PATRIC" id="fig|45634.12.peg.1533"/>
<dbReference type="PROSITE" id="PS51330">
    <property type="entry name" value="DHFR_2"/>
    <property type="match status" value="1"/>
</dbReference>
<comment type="catalytic activity">
    <reaction evidence="7">
        <text>(6S)-5,6,7,8-tetrahydrofolate + NADP(+) = 7,8-dihydrofolate + NADPH + H(+)</text>
        <dbReference type="Rhea" id="RHEA:15009"/>
        <dbReference type="ChEBI" id="CHEBI:15378"/>
        <dbReference type="ChEBI" id="CHEBI:57451"/>
        <dbReference type="ChEBI" id="CHEBI:57453"/>
        <dbReference type="ChEBI" id="CHEBI:57783"/>
        <dbReference type="ChEBI" id="CHEBI:58349"/>
        <dbReference type="EC" id="1.5.1.3"/>
    </reaction>
</comment>
<dbReference type="InterPro" id="IPR001796">
    <property type="entry name" value="DHFR_dom"/>
</dbReference>
<keyword evidence="4 7" id="KW-0554">One-carbon metabolism</keyword>
<dbReference type="EC" id="1.5.1.3" evidence="3 7"/>
<comment type="similarity">
    <text evidence="2 7 8">Belongs to the dihydrofolate reductase family.</text>
</comment>
<evidence type="ECO:0000256" key="8">
    <source>
        <dbReference type="RuleBase" id="RU004474"/>
    </source>
</evidence>
<dbReference type="PROSITE" id="PS00075">
    <property type="entry name" value="DHFR_1"/>
    <property type="match status" value="1"/>
</dbReference>
<dbReference type="InterPro" id="IPR017925">
    <property type="entry name" value="DHFR_CS"/>
</dbReference>
<evidence type="ECO:0000313" key="10">
    <source>
        <dbReference type="EMBL" id="KXT69180.1"/>
    </source>
</evidence>
<comment type="pathway">
    <text evidence="1 7">Cofactor biosynthesis; tetrahydrofolate biosynthesis; 5,6,7,8-tetrahydrofolate from 7,8-dihydrofolate: step 1/1.</text>
</comment>
<proteinExistence type="inferred from homology"/>
<evidence type="ECO:0000259" key="9">
    <source>
        <dbReference type="PROSITE" id="PS51330"/>
    </source>
</evidence>
<comment type="function">
    <text evidence="7">Key enzyme in folate metabolism. Catalyzes an essential reaction for de novo glycine and purine synthesis, and for DNA precursor synthesis.</text>
</comment>
<dbReference type="Proteomes" id="UP000070377">
    <property type="component" value="Unassembled WGS sequence"/>
</dbReference>
<keyword evidence="6 7" id="KW-0560">Oxidoreductase</keyword>
<dbReference type="GO" id="GO:0046655">
    <property type="term" value="P:folic acid metabolic process"/>
    <property type="evidence" value="ECO:0007669"/>
    <property type="project" value="TreeGrafter"/>
</dbReference>
<evidence type="ECO:0000256" key="6">
    <source>
        <dbReference type="ARBA" id="ARBA00023002"/>
    </source>
</evidence>
<comment type="caution">
    <text evidence="10">The sequence shown here is derived from an EMBL/GenBank/DDBJ whole genome shotgun (WGS) entry which is preliminary data.</text>
</comment>
<dbReference type="PRINTS" id="PR00070">
    <property type="entry name" value="DHFR"/>
</dbReference>
<evidence type="ECO:0000256" key="5">
    <source>
        <dbReference type="ARBA" id="ARBA00022857"/>
    </source>
</evidence>
<evidence type="ECO:0000256" key="2">
    <source>
        <dbReference type="ARBA" id="ARBA00009539"/>
    </source>
</evidence>
<dbReference type="CDD" id="cd00209">
    <property type="entry name" value="DHFR"/>
    <property type="match status" value="1"/>
</dbReference>
<dbReference type="Pfam" id="PF00186">
    <property type="entry name" value="DHFR_1"/>
    <property type="match status" value="1"/>
</dbReference>
<dbReference type="GO" id="GO:0046654">
    <property type="term" value="P:tetrahydrofolate biosynthetic process"/>
    <property type="evidence" value="ECO:0007669"/>
    <property type="project" value="UniProtKB-UniPathway"/>
</dbReference>
<dbReference type="STRING" id="45634.SCRDD08_01465"/>
<evidence type="ECO:0000256" key="1">
    <source>
        <dbReference type="ARBA" id="ARBA00004903"/>
    </source>
</evidence>
<evidence type="ECO:0000256" key="7">
    <source>
        <dbReference type="PIRNR" id="PIRNR000194"/>
    </source>
</evidence>
<sequence>MTKKIAAIWAQDQNGLIGKDQSLPWHLPAELKHFKEITTGHAILMGRVTFDGMHRRVLPNRKTLILTRDRNYQIEDERVLVFHDLSAVLKWYQEQEKNLYIIGGGQIFSLFEHNLDEVIKTEIHASLEGDTYFPEDFDLTQFEEVSSRFRPKDEKNEYDFTVKILKRKGS</sequence>
<dbReference type="GO" id="GO:0046452">
    <property type="term" value="P:dihydrofolate metabolic process"/>
    <property type="evidence" value="ECO:0007669"/>
    <property type="project" value="TreeGrafter"/>
</dbReference>
<evidence type="ECO:0000313" key="11">
    <source>
        <dbReference type="Proteomes" id="UP000070377"/>
    </source>
</evidence>